<proteinExistence type="predicted"/>
<dbReference type="InterPro" id="IPR000595">
    <property type="entry name" value="cNMP-bd_dom"/>
</dbReference>
<keyword evidence="7" id="KW-1185">Reference proteome</keyword>
<dbReference type="CDD" id="cd00038">
    <property type="entry name" value="CAP_ED"/>
    <property type="match status" value="1"/>
</dbReference>
<dbReference type="SMART" id="SM00100">
    <property type="entry name" value="cNMP"/>
    <property type="match status" value="1"/>
</dbReference>
<dbReference type="AlphaFoldDB" id="A5I1H0"/>
<dbReference type="PROSITE" id="PS50042">
    <property type="entry name" value="CNMP_BINDING_3"/>
    <property type="match status" value="1"/>
</dbReference>
<feature type="domain" description="HTH crp-type" evidence="5">
    <location>
        <begin position="157"/>
        <end position="229"/>
    </location>
</feature>
<reference evidence="6 7" key="1">
    <citation type="journal article" date="2007" name="Genome Res.">
        <title>Genome sequence of a proteolytic (Group I) Clostridium botulinum strain Hall A and comparative analysis of the clostridial genomes.</title>
        <authorList>
            <person name="Sebaihia M."/>
            <person name="Peck M.W."/>
            <person name="Minton N.P."/>
            <person name="Thomson N.R."/>
            <person name="Holden M.T.G."/>
            <person name="Mitchell W.J."/>
            <person name="Carter A.T."/>
            <person name="Bentley S.D."/>
            <person name="Mason D.R."/>
            <person name="Crossman L."/>
            <person name="Paul C.J."/>
            <person name="Ivens A."/>
            <person name="Wells-Bennik M.H.J."/>
            <person name="Davis I.J."/>
            <person name="Cerdeno-Tarraga A.M."/>
            <person name="Churcher C."/>
            <person name="Quail M.A."/>
            <person name="Chillingworth T."/>
            <person name="Feltwell T."/>
            <person name="Fraser A."/>
            <person name="Goodhead I."/>
            <person name="Hance Z."/>
            <person name="Jagels K."/>
            <person name="Larke N."/>
            <person name="Maddison M."/>
            <person name="Moule S."/>
            <person name="Mungall K."/>
            <person name="Norbertczak H."/>
            <person name="Rabbinowitsch E."/>
            <person name="Sanders M."/>
            <person name="Simmonds M."/>
            <person name="White B."/>
            <person name="Whithead S."/>
            <person name="Parkhill J."/>
        </authorList>
    </citation>
    <scope>NUCLEOTIDE SEQUENCE [LARGE SCALE GENOMIC DNA]</scope>
    <source>
        <strain evidence="7">Hall / ATCC 3502 / NCTC 13319 / Type A [Sanger]</strain>
    </source>
</reference>
<evidence type="ECO:0000256" key="3">
    <source>
        <dbReference type="ARBA" id="ARBA00023163"/>
    </source>
</evidence>
<accession>A5I1H0</accession>
<protein>
    <submittedName>
        <fullName evidence="6">Cyclic AMP-binding regulatory protein</fullName>
    </submittedName>
</protein>
<dbReference type="Pfam" id="PF13545">
    <property type="entry name" value="HTH_Crp_2"/>
    <property type="match status" value="1"/>
</dbReference>
<dbReference type="PANTHER" id="PTHR24567:SF74">
    <property type="entry name" value="HTH-TYPE TRANSCRIPTIONAL REGULATOR ARCR"/>
    <property type="match status" value="1"/>
</dbReference>
<dbReference type="InterPro" id="IPR036388">
    <property type="entry name" value="WH-like_DNA-bd_sf"/>
</dbReference>
<dbReference type="Gene3D" id="2.60.120.10">
    <property type="entry name" value="Jelly Rolls"/>
    <property type="match status" value="1"/>
</dbReference>
<dbReference type="Gene3D" id="1.10.10.10">
    <property type="entry name" value="Winged helix-like DNA-binding domain superfamily/Winged helix DNA-binding domain"/>
    <property type="match status" value="1"/>
</dbReference>
<keyword evidence="2" id="KW-0238">DNA-binding</keyword>
<evidence type="ECO:0000256" key="1">
    <source>
        <dbReference type="ARBA" id="ARBA00023015"/>
    </source>
</evidence>
<evidence type="ECO:0000259" key="4">
    <source>
        <dbReference type="PROSITE" id="PS50042"/>
    </source>
</evidence>
<dbReference type="HOGENOM" id="CLU_075053_3_2_9"/>
<organism evidence="6 7">
    <name type="scientific">Clostridium botulinum (strain Hall / ATCC 3502 / NCTC 13319 / Type A)</name>
    <dbReference type="NCBI Taxonomy" id="441771"/>
    <lineage>
        <taxon>Bacteria</taxon>
        <taxon>Bacillati</taxon>
        <taxon>Bacillota</taxon>
        <taxon>Clostridia</taxon>
        <taxon>Eubacteriales</taxon>
        <taxon>Clostridiaceae</taxon>
        <taxon>Clostridium</taxon>
    </lineage>
</organism>
<dbReference type="GO" id="GO:0005829">
    <property type="term" value="C:cytosol"/>
    <property type="evidence" value="ECO:0000318"/>
    <property type="project" value="GO_Central"/>
</dbReference>
<evidence type="ECO:0000256" key="2">
    <source>
        <dbReference type="ARBA" id="ARBA00023125"/>
    </source>
</evidence>
<dbReference type="PROSITE" id="PS51063">
    <property type="entry name" value="HTH_CRP_2"/>
    <property type="match status" value="1"/>
</dbReference>
<dbReference type="GO" id="GO:0003700">
    <property type="term" value="F:DNA-binding transcription factor activity"/>
    <property type="evidence" value="ECO:0000318"/>
    <property type="project" value="GO_Central"/>
</dbReference>
<dbReference type="Proteomes" id="UP000001986">
    <property type="component" value="Chromosome"/>
</dbReference>
<evidence type="ECO:0000313" key="7">
    <source>
        <dbReference type="Proteomes" id="UP000001986"/>
    </source>
</evidence>
<keyword evidence="3" id="KW-0804">Transcription</keyword>
<evidence type="ECO:0000259" key="5">
    <source>
        <dbReference type="PROSITE" id="PS51063"/>
    </source>
</evidence>
<dbReference type="EMBL" id="AM412317">
    <property type="protein sequence ID" value="CAL82882.1"/>
    <property type="molecule type" value="Genomic_DNA"/>
</dbReference>
<evidence type="ECO:0000313" key="6">
    <source>
        <dbReference type="EMBL" id="CAL82882.1"/>
    </source>
</evidence>
<feature type="domain" description="Cyclic nucleotide-binding" evidence="4">
    <location>
        <begin position="42"/>
        <end position="137"/>
    </location>
</feature>
<gene>
    <name evidence="6" type="ordered locus">CBO1335</name>
</gene>
<sequence>MIYKISLKKGFGMVKKNRFLPGSSIDINSDFYKIFEEAGTIKKYSKDEIIYFQEDVAENFYLIKSGRVRMFLISPEGTELTIEILRKGKLFGESSCFSYGSRLTSVSAATDVELISVSLENLYPYLTKYPELMVQMFHLMSLTMKNLSIQVSNMAFLPAEKKLAQLLVRLGAHFKKNKNDKYYIIDYSHEEIAQLIGSCRVTVTKILNSFQEKGMISLGYKKIKIIDEKGLKKEYYDYFV</sequence>
<dbReference type="SMART" id="SM00419">
    <property type="entry name" value="HTH_CRP"/>
    <property type="match status" value="1"/>
</dbReference>
<name>A5I1H0_CLOBH</name>
<dbReference type="PATRIC" id="fig|413999.7.peg.1318"/>
<dbReference type="SUPFAM" id="SSF46785">
    <property type="entry name" value="Winged helix' DNA-binding domain"/>
    <property type="match status" value="1"/>
</dbReference>
<dbReference type="GO" id="GO:0003677">
    <property type="term" value="F:DNA binding"/>
    <property type="evidence" value="ECO:0007669"/>
    <property type="project" value="UniProtKB-KW"/>
</dbReference>
<dbReference type="InterPro" id="IPR050397">
    <property type="entry name" value="Env_Response_Regulators"/>
</dbReference>
<dbReference type="InterPro" id="IPR036390">
    <property type="entry name" value="WH_DNA-bd_sf"/>
</dbReference>
<dbReference type="Pfam" id="PF00027">
    <property type="entry name" value="cNMP_binding"/>
    <property type="match status" value="1"/>
</dbReference>
<dbReference type="InterPro" id="IPR014710">
    <property type="entry name" value="RmlC-like_jellyroll"/>
</dbReference>
<dbReference type="InterPro" id="IPR012318">
    <property type="entry name" value="HTH_CRP"/>
</dbReference>
<dbReference type="PANTHER" id="PTHR24567">
    <property type="entry name" value="CRP FAMILY TRANSCRIPTIONAL REGULATORY PROTEIN"/>
    <property type="match status" value="1"/>
</dbReference>
<keyword evidence="1" id="KW-0805">Transcription regulation</keyword>
<dbReference type="SUPFAM" id="SSF51206">
    <property type="entry name" value="cAMP-binding domain-like"/>
    <property type="match status" value="1"/>
</dbReference>
<dbReference type="KEGG" id="cbo:CBO1335"/>
<dbReference type="InterPro" id="IPR018490">
    <property type="entry name" value="cNMP-bd_dom_sf"/>
</dbReference>